<name>I2GR48_9BACT</name>
<dbReference type="eggNOG" id="ENOG5033F80">
    <property type="taxonomic scope" value="Bacteria"/>
</dbReference>
<dbReference type="Proteomes" id="UP000009309">
    <property type="component" value="Unassembled WGS sequence"/>
</dbReference>
<protein>
    <recommendedName>
        <fullName evidence="3">Prevent-host-death family protein</fullName>
    </recommendedName>
</protein>
<comment type="caution">
    <text evidence="1">The sequence shown here is derived from an EMBL/GenBank/DDBJ whole genome shotgun (WGS) entry which is preliminary data.</text>
</comment>
<evidence type="ECO:0008006" key="3">
    <source>
        <dbReference type="Google" id="ProtNLM"/>
    </source>
</evidence>
<sequence length="68" mass="7830">MTLNAQIIQGEGKPKFAVIAYEEYEAIQQSLASFDNLEDFLDYIHALRIKEETTSWHSLDEVKKELGL</sequence>
<reference evidence="1 2" key="1">
    <citation type="journal article" date="2012" name="J. Bacteriol.">
        <title>Genome Sequence of the Filamentous Bacterium Fibrisoma limi BUZ 3T.</title>
        <authorList>
            <person name="Filippini M."/>
            <person name="Qi W."/>
            <person name="Jaenicke S."/>
            <person name="Goesmann A."/>
            <person name="Smits T.H."/>
            <person name="Bagheri H.C."/>
        </authorList>
    </citation>
    <scope>NUCLEOTIDE SEQUENCE [LARGE SCALE GENOMIC DNA]</scope>
    <source>
        <strain evidence="2">BUZ 3T</strain>
    </source>
</reference>
<keyword evidence="2" id="KW-1185">Reference proteome</keyword>
<dbReference type="OrthoDB" id="964659at2"/>
<accession>I2GR48</accession>
<evidence type="ECO:0000313" key="1">
    <source>
        <dbReference type="EMBL" id="CCH56376.1"/>
    </source>
</evidence>
<gene>
    <name evidence="1" type="ORF">BN8_05705</name>
</gene>
<proteinExistence type="predicted"/>
<evidence type="ECO:0000313" key="2">
    <source>
        <dbReference type="Proteomes" id="UP000009309"/>
    </source>
</evidence>
<dbReference type="EMBL" id="CAIT01000009">
    <property type="protein sequence ID" value="CCH56376.1"/>
    <property type="molecule type" value="Genomic_DNA"/>
</dbReference>
<dbReference type="RefSeq" id="WP_009284941.1">
    <property type="nucleotide sequence ID" value="NZ_CAIT01000009.1"/>
</dbReference>
<dbReference type="AlphaFoldDB" id="I2GR48"/>
<organism evidence="1 2">
    <name type="scientific">Fibrisoma limi BUZ 3</name>
    <dbReference type="NCBI Taxonomy" id="1185876"/>
    <lineage>
        <taxon>Bacteria</taxon>
        <taxon>Pseudomonadati</taxon>
        <taxon>Bacteroidota</taxon>
        <taxon>Cytophagia</taxon>
        <taxon>Cytophagales</taxon>
        <taxon>Spirosomataceae</taxon>
        <taxon>Fibrisoma</taxon>
    </lineage>
</organism>
<dbReference type="STRING" id="1185876.BN8_05705"/>